<keyword evidence="2" id="KW-0732">Signal</keyword>
<feature type="chain" id="PRO_5008146947" evidence="2">
    <location>
        <begin position="27"/>
        <end position="146"/>
    </location>
</feature>
<accession>A0A183C1U5</accession>
<sequence>MTSPSTLLFTFVCMAFFYLFLGLSEAAVTCGTDGVCRDTPKNGKGTVCKNCKSCTFKNCCNKVFTSPYFKCHIKGWKDKSYIGNVRVSITDVGCSDSSRCPDGSKCVAYEKSDSTGICMKSDNSWFGLAAAIAALVYLAPYVETSN</sequence>
<organism evidence="3 4">
    <name type="scientific">Globodera pallida</name>
    <name type="common">Potato cyst nematode worm</name>
    <name type="synonym">Heterodera pallida</name>
    <dbReference type="NCBI Taxonomy" id="36090"/>
    <lineage>
        <taxon>Eukaryota</taxon>
        <taxon>Metazoa</taxon>
        <taxon>Ecdysozoa</taxon>
        <taxon>Nematoda</taxon>
        <taxon>Chromadorea</taxon>
        <taxon>Rhabditida</taxon>
        <taxon>Tylenchina</taxon>
        <taxon>Tylenchomorpha</taxon>
        <taxon>Tylenchoidea</taxon>
        <taxon>Heteroderidae</taxon>
        <taxon>Heteroderinae</taxon>
        <taxon>Globodera</taxon>
    </lineage>
</organism>
<protein>
    <submittedName>
        <fullName evidence="4">UPAR/Ly6 domain-containing protein</fullName>
    </submittedName>
</protein>
<keyword evidence="3" id="KW-1185">Reference proteome</keyword>
<evidence type="ECO:0000256" key="1">
    <source>
        <dbReference type="SAM" id="Phobius"/>
    </source>
</evidence>
<evidence type="ECO:0000256" key="2">
    <source>
        <dbReference type="SAM" id="SignalP"/>
    </source>
</evidence>
<reference evidence="3" key="1">
    <citation type="submission" date="2014-05" db="EMBL/GenBank/DDBJ databases">
        <title>The genome and life-stage specific transcriptomes of Globodera pallida elucidate key aspects of plant parasitism by a cyst nematode.</title>
        <authorList>
            <person name="Cotton J.A."/>
            <person name="Lilley C.J."/>
            <person name="Jones L.M."/>
            <person name="Kikuchi T."/>
            <person name="Reid A.J."/>
            <person name="Thorpe P."/>
            <person name="Tsai I.J."/>
            <person name="Beasley H."/>
            <person name="Blok V."/>
            <person name="Cock P.J.A."/>
            <person name="Van den Akker S.E."/>
            <person name="Holroyd N."/>
            <person name="Hunt M."/>
            <person name="Mantelin S."/>
            <person name="Naghra H."/>
            <person name="Pain A."/>
            <person name="Palomares-Rius J.E."/>
            <person name="Zarowiecki M."/>
            <person name="Berriman M."/>
            <person name="Jones J.T."/>
            <person name="Urwin P.E."/>
        </authorList>
    </citation>
    <scope>NUCLEOTIDE SEQUENCE [LARGE SCALE GENOMIC DNA]</scope>
    <source>
        <strain evidence="3">Lindley</strain>
    </source>
</reference>
<dbReference type="AlphaFoldDB" id="A0A183C1U5"/>
<dbReference type="WBParaSite" id="GPLIN_000683900">
    <property type="protein sequence ID" value="GPLIN_000683900"/>
    <property type="gene ID" value="GPLIN_000683900"/>
</dbReference>
<reference evidence="4" key="2">
    <citation type="submission" date="2016-06" db="UniProtKB">
        <authorList>
            <consortium name="WormBaseParasite"/>
        </authorList>
    </citation>
    <scope>IDENTIFICATION</scope>
</reference>
<feature type="signal peptide" evidence="2">
    <location>
        <begin position="1"/>
        <end position="26"/>
    </location>
</feature>
<keyword evidence="1" id="KW-1133">Transmembrane helix</keyword>
<name>A0A183C1U5_GLOPA</name>
<evidence type="ECO:0000313" key="4">
    <source>
        <dbReference type="WBParaSite" id="GPLIN_000683900"/>
    </source>
</evidence>
<dbReference type="Proteomes" id="UP000050741">
    <property type="component" value="Unassembled WGS sequence"/>
</dbReference>
<keyword evidence="1" id="KW-0812">Transmembrane</keyword>
<keyword evidence="1" id="KW-0472">Membrane</keyword>
<feature type="transmembrane region" description="Helical" evidence="1">
    <location>
        <begin position="124"/>
        <end position="142"/>
    </location>
</feature>
<proteinExistence type="predicted"/>
<evidence type="ECO:0000313" key="3">
    <source>
        <dbReference type="Proteomes" id="UP000050741"/>
    </source>
</evidence>